<comment type="caution">
    <text evidence="2">The sequence shown here is derived from an EMBL/GenBank/DDBJ whole genome shotgun (WGS) entry which is preliminary data.</text>
</comment>
<dbReference type="Pfam" id="PF00994">
    <property type="entry name" value="MoCF_biosynth"/>
    <property type="match status" value="1"/>
</dbReference>
<dbReference type="SUPFAM" id="SSF53218">
    <property type="entry name" value="Molybdenum cofactor biosynthesis proteins"/>
    <property type="match status" value="1"/>
</dbReference>
<dbReference type="PANTHER" id="PTHR13939">
    <property type="entry name" value="NICOTINAMIDE-NUCLEOTIDE AMIDOHYDROLASE PNCC"/>
    <property type="match status" value="1"/>
</dbReference>
<dbReference type="InterPro" id="IPR056596">
    <property type="entry name" value="FLAD1_M"/>
</dbReference>
<dbReference type="AlphaFoldDB" id="A0AA42CJD7"/>
<dbReference type="CDD" id="cd00885">
    <property type="entry name" value="cinA"/>
    <property type="match status" value="1"/>
</dbReference>
<name>A0AA42CJD7_9HYPH</name>
<dbReference type="PANTHER" id="PTHR13939:SF0">
    <property type="entry name" value="NMN AMIDOHYDROLASE-LIKE PROTEIN YFAY"/>
    <property type="match status" value="1"/>
</dbReference>
<dbReference type="InterPro" id="IPR001453">
    <property type="entry name" value="MoaB/Mog_dom"/>
</dbReference>
<feature type="domain" description="MoaB/Mog" evidence="1">
    <location>
        <begin position="10"/>
        <end position="170"/>
    </location>
</feature>
<evidence type="ECO:0000313" key="2">
    <source>
        <dbReference type="EMBL" id="MCW6509334.1"/>
    </source>
</evidence>
<reference evidence="2" key="1">
    <citation type="submission" date="2022-05" db="EMBL/GenBank/DDBJ databases">
        <authorList>
            <person name="Pankratov T."/>
        </authorList>
    </citation>
    <scope>NUCLEOTIDE SEQUENCE</scope>
    <source>
        <strain evidence="2">BP6-180914</strain>
    </source>
</reference>
<dbReference type="RefSeq" id="WP_282585703.1">
    <property type="nucleotide sequence ID" value="NZ_JAMOIM010000009.1"/>
</dbReference>
<accession>A0AA42CJD7</accession>
<proteinExistence type="predicted"/>
<gene>
    <name evidence="2" type="ORF">M8523_15025</name>
</gene>
<dbReference type="EMBL" id="JAMOIM010000009">
    <property type="protein sequence ID" value="MCW6509334.1"/>
    <property type="molecule type" value="Genomic_DNA"/>
</dbReference>
<protein>
    <submittedName>
        <fullName evidence="2">Molybdopterin-binding protein</fullName>
    </submittedName>
</protein>
<evidence type="ECO:0000313" key="3">
    <source>
        <dbReference type="Proteomes" id="UP001165667"/>
    </source>
</evidence>
<keyword evidence="3" id="KW-1185">Reference proteome</keyword>
<evidence type="ECO:0000259" key="1">
    <source>
        <dbReference type="SMART" id="SM00852"/>
    </source>
</evidence>
<sequence length="250" mass="26621">MTSNSSVTASILVIGDEILSGRTKDKNIGYIAEHLMTMGIEVREVRIVPDVEAEIVAGVDALRHRYDYVFTTGGIGPTHDDITADSIAKAFGVPIAEDPRAIELLLQRIKPEDLNEARRRMARIPDGAELVQNPVSKAPGFMIGNVIVMAGVPSIMQAMLDDVTPRLKTGTPLTIETVDALGLPEGAYATPLATVAQAFPGASIGSYPSFRDGTFHNQIVVRARDPQQAAAAKQQILAALAELPGARAIS</sequence>
<organism evidence="2 3">
    <name type="scientific">Lichenifustis flavocetrariae</name>
    <dbReference type="NCBI Taxonomy" id="2949735"/>
    <lineage>
        <taxon>Bacteria</taxon>
        <taxon>Pseudomonadati</taxon>
        <taxon>Pseudomonadota</taxon>
        <taxon>Alphaproteobacteria</taxon>
        <taxon>Hyphomicrobiales</taxon>
        <taxon>Lichenihabitantaceae</taxon>
        <taxon>Lichenifustis</taxon>
    </lineage>
</organism>
<dbReference type="Proteomes" id="UP001165667">
    <property type="component" value="Unassembled WGS sequence"/>
</dbReference>
<dbReference type="InterPro" id="IPR050101">
    <property type="entry name" value="CinA"/>
</dbReference>
<dbReference type="Gene3D" id="3.40.980.10">
    <property type="entry name" value="MoaB/Mog-like domain"/>
    <property type="match status" value="1"/>
</dbReference>
<dbReference type="SMART" id="SM00852">
    <property type="entry name" value="MoCF_biosynth"/>
    <property type="match status" value="1"/>
</dbReference>
<dbReference type="InterPro" id="IPR036425">
    <property type="entry name" value="MoaB/Mog-like_dom_sf"/>
</dbReference>
<dbReference type="Pfam" id="PF24102">
    <property type="entry name" value="FLAD1_M"/>
    <property type="match status" value="1"/>
</dbReference>